<organism evidence="3 4">
    <name type="scientific">Pseudonocardia humida</name>
    <dbReference type="NCBI Taxonomy" id="2800819"/>
    <lineage>
        <taxon>Bacteria</taxon>
        <taxon>Bacillati</taxon>
        <taxon>Actinomycetota</taxon>
        <taxon>Actinomycetes</taxon>
        <taxon>Pseudonocardiales</taxon>
        <taxon>Pseudonocardiaceae</taxon>
        <taxon>Pseudonocardia</taxon>
    </lineage>
</organism>
<evidence type="ECO:0000313" key="4">
    <source>
        <dbReference type="Proteomes" id="UP001165283"/>
    </source>
</evidence>
<dbReference type="NCBIfam" id="TIGR00732">
    <property type="entry name" value="dprA"/>
    <property type="match status" value="1"/>
</dbReference>
<dbReference type="InterPro" id="IPR057666">
    <property type="entry name" value="DrpA_SLOG"/>
</dbReference>
<evidence type="ECO:0000259" key="2">
    <source>
        <dbReference type="Pfam" id="PF02481"/>
    </source>
</evidence>
<feature type="domain" description="Smf/DprA SLOG" evidence="2">
    <location>
        <begin position="115"/>
        <end position="309"/>
    </location>
</feature>
<dbReference type="Pfam" id="PF02481">
    <property type="entry name" value="DNA_processg_A"/>
    <property type="match status" value="1"/>
</dbReference>
<dbReference type="SUPFAM" id="SSF102405">
    <property type="entry name" value="MCP/YpsA-like"/>
    <property type="match status" value="1"/>
</dbReference>
<name>A0ABT0ZUH1_9PSEU</name>
<dbReference type="PANTHER" id="PTHR43022:SF1">
    <property type="entry name" value="PROTEIN SMF"/>
    <property type="match status" value="1"/>
</dbReference>
<comment type="caution">
    <text evidence="3">The sequence shown here is derived from an EMBL/GenBank/DDBJ whole genome shotgun (WGS) entry which is preliminary data.</text>
</comment>
<dbReference type="PANTHER" id="PTHR43022">
    <property type="entry name" value="PROTEIN SMF"/>
    <property type="match status" value="1"/>
</dbReference>
<protein>
    <submittedName>
        <fullName evidence="3">DNA-processing protein DprA</fullName>
    </submittedName>
</protein>
<sequence length="392" mass="39843">MSECAGGSASFPHPAGPSREVLLARAYLSRVAEPPASGLVALVAEVGPVEAAERVRSGHVDQRVATETSARRDVHRAAADLAAAEVAGLRLVTPEHAEWPGEALAAFSADGPGELTAPLALWVRGRGRLDRMCGRAVAVVGSRAATRYGTQLAGELAAGVAERGWTVVSGAAIGIDGAAHRGALAVGGPTIAVLACGADRAYPAAHQALLERILDGGAVLSEYPPGCVPGRHRFLVRNRLIAGLTTGTVVVEAGLRSGAQRTAADATALGRDVLAVPGPVTSGVSAGCHRLIREGATLVTRADEVLEAVGRIGADLAAPPVPGLDRATDGLSAAAALVHDALPARAAREAAWLALEAGVPVAAVRAALVELERRGLVQHFAGHWQRAAGSRP</sequence>
<dbReference type="Gene3D" id="3.40.50.450">
    <property type="match status" value="1"/>
</dbReference>
<accession>A0ABT0ZUH1</accession>
<evidence type="ECO:0000256" key="1">
    <source>
        <dbReference type="ARBA" id="ARBA00006525"/>
    </source>
</evidence>
<reference evidence="3" key="1">
    <citation type="submission" date="2021-04" db="EMBL/GenBank/DDBJ databases">
        <title>Pseudonocardia sp. nov., isolated from sandy soil of mangrove forest.</title>
        <authorList>
            <person name="Zan Z."/>
            <person name="Huang R."/>
            <person name="Liu W."/>
        </authorList>
    </citation>
    <scope>NUCLEOTIDE SEQUENCE</scope>
    <source>
        <strain evidence="3">S2-4</strain>
    </source>
</reference>
<evidence type="ECO:0000313" key="3">
    <source>
        <dbReference type="EMBL" id="MCO1654373.1"/>
    </source>
</evidence>
<dbReference type="RefSeq" id="WP_252435984.1">
    <property type="nucleotide sequence ID" value="NZ_JAGSOV010000010.1"/>
</dbReference>
<proteinExistence type="inferred from homology"/>
<dbReference type="Proteomes" id="UP001165283">
    <property type="component" value="Unassembled WGS sequence"/>
</dbReference>
<keyword evidence="4" id="KW-1185">Reference proteome</keyword>
<dbReference type="InterPro" id="IPR003488">
    <property type="entry name" value="DprA"/>
</dbReference>
<comment type="similarity">
    <text evidence="1">Belongs to the DprA/Smf family.</text>
</comment>
<dbReference type="EMBL" id="JAGSOV010000010">
    <property type="protein sequence ID" value="MCO1654373.1"/>
    <property type="molecule type" value="Genomic_DNA"/>
</dbReference>
<gene>
    <name evidence="3" type="primary">dprA</name>
    <name evidence="3" type="ORF">KDL28_04825</name>
</gene>